<dbReference type="InterPro" id="IPR004839">
    <property type="entry name" value="Aminotransferase_I/II_large"/>
</dbReference>
<evidence type="ECO:0000259" key="8">
    <source>
        <dbReference type="Pfam" id="PF00155"/>
    </source>
</evidence>
<keyword evidence="9" id="KW-0670">Pyruvate</keyword>
<feature type="domain" description="Aminotransferase class I/classII large" evidence="8">
    <location>
        <begin position="33"/>
        <end position="381"/>
    </location>
</feature>
<dbReference type="EC" id="2.6.1.-" evidence="7"/>
<keyword evidence="3 7" id="KW-0032">Aminotransferase</keyword>
<dbReference type="Gene3D" id="3.40.640.10">
    <property type="entry name" value="Type I PLP-dependent aspartate aminotransferase-like (Major domain)"/>
    <property type="match status" value="1"/>
</dbReference>
<reference evidence="9 10" key="1">
    <citation type="submission" date="2016-11" db="EMBL/GenBank/DDBJ databases">
        <authorList>
            <person name="Varghese N."/>
            <person name="Submissions S."/>
        </authorList>
    </citation>
    <scope>NUCLEOTIDE SEQUENCE [LARGE SCALE GENOMIC DNA]</scope>
    <source>
        <strain evidence="9 10">DSM 28249</strain>
    </source>
</reference>
<organism evidence="9 10">
    <name type="scientific">Roseovarius litoreus</name>
    <dbReference type="NCBI Taxonomy" id="1155722"/>
    <lineage>
        <taxon>Bacteria</taxon>
        <taxon>Pseudomonadati</taxon>
        <taxon>Pseudomonadota</taxon>
        <taxon>Alphaproteobacteria</taxon>
        <taxon>Rhodobacterales</taxon>
        <taxon>Roseobacteraceae</taxon>
        <taxon>Roseovarius</taxon>
    </lineage>
</organism>
<dbReference type="GO" id="GO:0006520">
    <property type="term" value="P:amino acid metabolic process"/>
    <property type="evidence" value="ECO:0007669"/>
    <property type="project" value="InterPro"/>
</dbReference>
<dbReference type="RefSeq" id="WP_149778646.1">
    <property type="nucleotide sequence ID" value="NZ_FRCB01000002.1"/>
</dbReference>
<dbReference type="Pfam" id="PF00155">
    <property type="entry name" value="Aminotran_1_2"/>
    <property type="match status" value="1"/>
</dbReference>
<dbReference type="InterPro" id="IPR015424">
    <property type="entry name" value="PyrdxlP-dep_Trfase"/>
</dbReference>
<dbReference type="EMBL" id="FRCB01000002">
    <property type="protein sequence ID" value="SHL71061.1"/>
    <property type="molecule type" value="Genomic_DNA"/>
</dbReference>
<keyword evidence="10" id="KW-1185">Reference proteome</keyword>
<comment type="catalytic activity">
    <reaction evidence="6">
        <text>L-aspartate + 2-oxoglutarate = oxaloacetate + L-glutamate</text>
        <dbReference type="Rhea" id="RHEA:21824"/>
        <dbReference type="ChEBI" id="CHEBI:16452"/>
        <dbReference type="ChEBI" id="CHEBI:16810"/>
        <dbReference type="ChEBI" id="CHEBI:29985"/>
        <dbReference type="ChEBI" id="CHEBI:29991"/>
        <dbReference type="EC" id="2.6.1.1"/>
    </reaction>
</comment>
<accession>A0A1M7CUY8</accession>
<dbReference type="Proteomes" id="UP000322545">
    <property type="component" value="Unassembled WGS sequence"/>
</dbReference>
<evidence type="ECO:0000256" key="7">
    <source>
        <dbReference type="RuleBase" id="RU000481"/>
    </source>
</evidence>
<evidence type="ECO:0000256" key="1">
    <source>
        <dbReference type="ARBA" id="ARBA00001933"/>
    </source>
</evidence>
<name>A0A1M7CUY8_9RHOB</name>
<evidence type="ECO:0000256" key="2">
    <source>
        <dbReference type="ARBA" id="ARBA00007441"/>
    </source>
</evidence>
<dbReference type="InterPro" id="IPR015421">
    <property type="entry name" value="PyrdxlP-dep_Trfase_major"/>
</dbReference>
<proteinExistence type="inferred from homology"/>
<dbReference type="CDD" id="cd00609">
    <property type="entry name" value="AAT_like"/>
    <property type="match status" value="1"/>
</dbReference>
<dbReference type="GO" id="GO:0004069">
    <property type="term" value="F:L-aspartate:2-oxoglutarate aminotransferase activity"/>
    <property type="evidence" value="ECO:0007669"/>
    <property type="project" value="UniProtKB-EC"/>
</dbReference>
<sequence>MKLARRITGLTGGGSDGWDVYYRAKDMLAAGHDITQLTIGEHDIGTDRAILDAMHEATLAGHTGYSMFNGNLNLRERVAARVTARTGLATTPDNVLIVPGGQAGLFAAHHAACDEGDRALFIDPYYATYPGTIRGVGARPVAIPARPDRMFQPDPTDIAAQADGASSLLINSPNNPTGVIYTPDTLKAIAQLCRDHDMWLISDEVYDTLVWEGAHLSPRTLPGMAERTLVIGSLSKSHAMTGSRIGWVIGPPEAIAHMGNLATHTTYGVAGFVQEAACFALDQGAAFEAAIAAPFRRRRDLVLGMIEAQDVVRAIPADGAMFVMLDIRATGLSGEAFADHLLDTHHVAVMPGESFGSAAGGHVRVALTVDDERLARALAHLLDLASDLARDPARSPTD</sequence>
<protein>
    <recommendedName>
        <fullName evidence="7">Aminotransferase</fullName>
        <ecNumber evidence="7">2.6.1.-</ecNumber>
    </recommendedName>
</protein>
<evidence type="ECO:0000256" key="4">
    <source>
        <dbReference type="ARBA" id="ARBA00022679"/>
    </source>
</evidence>
<dbReference type="PROSITE" id="PS00105">
    <property type="entry name" value="AA_TRANSFER_CLASS_1"/>
    <property type="match status" value="1"/>
</dbReference>
<comment type="cofactor">
    <cofactor evidence="1 7">
        <name>pyridoxal 5'-phosphate</name>
        <dbReference type="ChEBI" id="CHEBI:597326"/>
    </cofactor>
</comment>
<gene>
    <name evidence="9" type="ORF">SAMN05443432_102313</name>
</gene>
<dbReference type="InterPro" id="IPR004838">
    <property type="entry name" value="NHTrfase_class1_PyrdxlP-BS"/>
</dbReference>
<evidence type="ECO:0000256" key="5">
    <source>
        <dbReference type="ARBA" id="ARBA00022898"/>
    </source>
</evidence>
<dbReference type="PANTHER" id="PTHR46383">
    <property type="entry name" value="ASPARTATE AMINOTRANSFERASE"/>
    <property type="match status" value="1"/>
</dbReference>
<keyword evidence="5" id="KW-0663">Pyridoxal phosphate</keyword>
<dbReference type="AlphaFoldDB" id="A0A1M7CUY8"/>
<evidence type="ECO:0000256" key="6">
    <source>
        <dbReference type="ARBA" id="ARBA00049185"/>
    </source>
</evidence>
<dbReference type="PANTHER" id="PTHR46383:SF1">
    <property type="entry name" value="ASPARTATE AMINOTRANSFERASE"/>
    <property type="match status" value="1"/>
</dbReference>
<evidence type="ECO:0000313" key="9">
    <source>
        <dbReference type="EMBL" id="SHL71061.1"/>
    </source>
</evidence>
<evidence type="ECO:0000256" key="3">
    <source>
        <dbReference type="ARBA" id="ARBA00022576"/>
    </source>
</evidence>
<comment type="similarity">
    <text evidence="2 7">Belongs to the class-I pyridoxal-phosphate-dependent aminotransferase family.</text>
</comment>
<dbReference type="InterPro" id="IPR050596">
    <property type="entry name" value="AspAT/PAT-like"/>
</dbReference>
<keyword evidence="4 7" id="KW-0808">Transferase</keyword>
<dbReference type="SUPFAM" id="SSF53383">
    <property type="entry name" value="PLP-dependent transferases"/>
    <property type="match status" value="1"/>
</dbReference>
<evidence type="ECO:0000313" key="10">
    <source>
        <dbReference type="Proteomes" id="UP000322545"/>
    </source>
</evidence>
<dbReference type="GO" id="GO:0030170">
    <property type="term" value="F:pyridoxal phosphate binding"/>
    <property type="evidence" value="ECO:0007669"/>
    <property type="project" value="InterPro"/>
</dbReference>